<dbReference type="AlphaFoldDB" id="A0A3S4V2Z0"/>
<accession>A0A3S4V2Z0</accession>
<evidence type="ECO:0000313" key="5">
    <source>
        <dbReference type="Proteomes" id="UP000028349"/>
    </source>
</evidence>
<keyword evidence="5" id="KW-1185">Reference proteome</keyword>
<dbReference type="Proteomes" id="UP000270036">
    <property type="component" value="Chromosome"/>
</dbReference>
<dbReference type="RefSeq" id="WP_034717558.1">
    <property type="nucleotide sequence ID" value="NZ_FOIX01000001.1"/>
</dbReference>
<dbReference type="EMBL" id="JPEP01000002">
    <property type="protein sequence ID" value="KEY17741.1"/>
    <property type="molecule type" value="Genomic_DNA"/>
</dbReference>
<dbReference type="STRING" id="266748.HY04_04130"/>
<name>A0A3S4V2Z0_9FLAO</name>
<evidence type="ECO:0000259" key="2">
    <source>
        <dbReference type="Pfam" id="PF07853"/>
    </source>
</evidence>
<proteinExistence type="predicted"/>
<reference evidence="4 6" key="2">
    <citation type="submission" date="2018-12" db="EMBL/GenBank/DDBJ databases">
        <authorList>
            <consortium name="Pathogen Informatics"/>
        </authorList>
    </citation>
    <scope>NUCLEOTIDE SEQUENCE [LARGE SCALE GENOMIC DNA]</scope>
    <source>
        <strain evidence="4 6">NCTC13489</strain>
    </source>
</reference>
<keyword evidence="1" id="KW-1133">Transmembrane helix</keyword>
<dbReference type="Proteomes" id="UP000028349">
    <property type="component" value="Unassembled WGS sequence"/>
</dbReference>
<feature type="domain" description="DUF1648" evidence="2">
    <location>
        <begin position="15"/>
        <end position="60"/>
    </location>
</feature>
<feature type="transmembrane region" description="Helical" evidence="1">
    <location>
        <begin position="131"/>
        <end position="148"/>
    </location>
</feature>
<feature type="transmembrane region" description="Helical" evidence="1">
    <location>
        <begin position="7"/>
        <end position="27"/>
    </location>
</feature>
<dbReference type="KEGG" id="cant:NCTC13489_01832"/>
<gene>
    <name evidence="3" type="ORF">HY04_04130</name>
    <name evidence="4" type="ORF">NCTC13489_01832</name>
</gene>
<dbReference type="InterPro" id="IPR012867">
    <property type="entry name" value="DUF1648"/>
</dbReference>
<protein>
    <submittedName>
        <fullName evidence="4">Predicted integral membrane protein</fullName>
    </submittedName>
</protein>
<feature type="transmembrane region" description="Helical" evidence="1">
    <location>
        <begin position="47"/>
        <end position="71"/>
    </location>
</feature>
<evidence type="ECO:0000313" key="3">
    <source>
        <dbReference type="EMBL" id="KEY17741.1"/>
    </source>
</evidence>
<dbReference type="OrthoDB" id="9808690at2"/>
<sequence length="161" mass="18673">MKKLPFYLKIISFVLLIFIWDYIFINYRNLPLSVPIHFDWDGKPNFFVPRIMIWFLAGIATFIYLLIFYLTRNINSPLLGIPQKIKDNTVKAERIVSVFHLIVMVVLTVITYESIAVGIGKYDAVSPVTNYLIVLLFIGVIAMMIYSFKISRKNGFQNPLT</sequence>
<keyword evidence="1" id="KW-0812">Transmembrane</keyword>
<evidence type="ECO:0000313" key="6">
    <source>
        <dbReference type="Proteomes" id="UP000270036"/>
    </source>
</evidence>
<keyword evidence="1" id="KW-0472">Membrane</keyword>
<organism evidence="4 6">
    <name type="scientific">Kaistella antarctica</name>
    <dbReference type="NCBI Taxonomy" id="266748"/>
    <lineage>
        <taxon>Bacteria</taxon>
        <taxon>Pseudomonadati</taxon>
        <taxon>Bacteroidota</taxon>
        <taxon>Flavobacteriia</taxon>
        <taxon>Flavobacteriales</taxon>
        <taxon>Weeksellaceae</taxon>
        <taxon>Chryseobacterium group</taxon>
        <taxon>Kaistella</taxon>
    </lineage>
</organism>
<dbReference type="EMBL" id="LR134441">
    <property type="protein sequence ID" value="VEH99860.1"/>
    <property type="molecule type" value="Genomic_DNA"/>
</dbReference>
<evidence type="ECO:0000256" key="1">
    <source>
        <dbReference type="SAM" id="Phobius"/>
    </source>
</evidence>
<feature type="transmembrane region" description="Helical" evidence="1">
    <location>
        <begin position="92"/>
        <end position="111"/>
    </location>
</feature>
<dbReference type="Pfam" id="PF07853">
    <property type="entry name" value="DUF1648"/>
    <property type="match status" value="1"/>
</dbReference>
<evidence type="ECO:0000313" key="4">
    <source>
        <dbReference type="EMBL" id="VEH99860.1"/>
    </source>
</evidence>
<reference evidence="3 5" key="1">
    <citation type="submission" date="2014-07" db="EMBL/GenBank/DDBJ databases">
        <authorList>
            <person name="Pisani N.G."/>
            <person name="Newman J.D."/>
        </authorList>
    </citation>
    <scope>NUCLEOTIDE SEQUENCE [LARGE SCALE GENOMIC DNA]</scope>
    <source>
        <strain evidence="3 5">LMG 24720</strain>
    </source>
</reference>